<dbReference type="InterPro" id="IPR001543">
    <property type="entry name" value="FliN-like_C"/>
</dbReference>
<keyword evidence="2" id="KW-0969">Cilium</keyword>
<keyword evidence="2" id="KW-0282">Flagellum</keyword>
<dbReference type="RefSeq" id="WP_147090408.1">
    <property type="nucleotide sequence ID" value="NZ_BAABJD010000006.1"/>
</dbReference>
<dbReference type="InterPro" id="IPR036429">
    <property type="entry name" value="SpoA-like_sf"/>
</dbReference>
<name>A0A5B8S6I6_9SPHN</name>
<feature type="domain" description="Flagellar motor switch protein FliN-like C-terminal" evidence="1">
    <location>
        <begin position="220"/>
        <end position="285"/>
    </location>
</feature>
<dbReference type="AlphaFoldDB" id="A0A5B8S6I6"/>
<dbReference type="Proteomes" id="UP000321172">
    <property type="component" value="Chromosome"/>
</dbReference>
<proteinExistence type="predicted"/>
<protein>
    <submittedName>
        <fullName evidence="2">FliM/FliN family flagellar motor switch protein</fullName>
    </submittedName>
</protein>
<dbReference type="OrthoDB" id="7421075at2"/>
<reference evidence="2 3" key="1">
    <citation type="journal article" date="2013" name="J. Microbiol. Biotechnol.">
        <title>Novosphingobium ginsenosidimutans sp. nov., with the ability to convert ginsenoside.</title>
        <authorList>
            <person name="Kim J.K."/>
            <person name="He D."/>
            <person name="Liu Q.M."/>
            <person name="Park H.Y."/>
            <person name="Jung M.S."/>
            <person name="Yoon M.H."/>
            <person name="Kim S.C."/>
            <person name="Im W.T."/>
        </authorList>
    </citation>
    <scope>NUCLEOTIDE SEQUENCE [LARGE SCALE GENOMIC DNA]</scope>
    <source>
        <strain evidence="2 3">FW-6</strain>
    </source>
</reference>
<dbReference type="EMBL" id="CP042345">
    <property type="protein sequence ID" value="QEA16327.1"/>
    <property type="molecule type" value="Genomic_DNA"/>
</dbReference>
<gene>
    <name evidence="2" type="ORF">FRF71_09370</name>
</gene>
<accession>A0A5B8S6I6</accession>
<organism evidence="2 3">
    <name type="scientific">Novosphingobium ginsenosidimutans</name>
    <dbReference type="NCBI Taxonomy" id="1176536"/>
    <lineage>
        <taxon>Bacteria</taxon>
        <taxon>Pseudomonadati</taxon>
        <taxon>Pseudomonadota</taxon>
        <taxon>Alphaproteobacteria</taxon>
        <taxon>Sphingomonadales</taxon>
        <taxon>Sphingomonadaceae</taxon>
        <taxon>Novosphingobium</taxon>
    </lineage>
</organism>
<dbReference type="Gene3D" id="2.30.330.10">
    <property type="entry name" value="SpoA-like"/>
    <property type="match status" value="1"/>
</dbReference>
<keyword evidence="3" id="KW-1185">Reference proteome</keyword>
<evidence type="ECO:0000313" key="2">
    <source>
        <dbReference type="EMBL" id="QEA16327.1"/>
    </source>
</evidence>
<dbReference type="SUPFAM" id="SSF101801">
    <property type="entry name" value="Surface presentation of antigens (SPOA)"/>
    <property type="match status" value="1"/>
</dbReference>
<dbReference type="KEGG" id="ngf:FRF71_09370"/>
<keyword evidence="2" id="KW-0966">Cell projection</keyword>
<dbReference type="Pfam" id="PF01052">
    <property type="entry name" value="FliMN_C"/>
    <property type="match status" value="1"/>
</dbReference>
<evidence type="ECO:0000313" key="3">
    <source>
        <dbReference type="Proteomes" id="UP000321172"/>
    </source>
</evidence>
<evidence type="ECO:0000259" key="1">
    <source>
        <dbReference type="Pfam" id="PF01052"/>
    </source>
</evidence>
<sequence length="286" mass="29057">MSQPHHRFVAAGRAAQHCPELTARGPGLAELRARWAALGPTLAEALAPRLAPLLGGKDPQIAASLAERLPTSLAAHALIAREGCPGLLHLVIDGPALLRIVDRTFGGNGAVPHPLPEKLPASALMLAQRIEALACAALAEALPCAADALAVYHSAKRATALPASTEEAAVLTLSVGEPGGETWPLTLALPVAALAGWLGTAGRTRRKPAGAADPAAAPFSEVPLPLSATLVDMRLPLAVAATLEPGMVLPVAVARAVPLAAGGKVIARGTVGHQDDRVALKLTQIA</sequence>